<evidence type="ECO:0000256" key="3">
    <source>
        <dbReference type="SAM" id="MobiDB-lite"/>
    </source>
</evidence>
<dbReference type="Pfam" id="PF00005">
    <property type="entry name" value="ABC_tran"/>
    <property type="match status" value="2"/>
</dbReference>
<dbReference type="InterPro" id="IPR003439">
    <property type="entry name" value="ABC_transporter-like_ATP-bd"/>
</dbReference>
<dbReference type="InterPro" id="IPR003593">
    <property type="entry name" value="AAA+_ATPase"/>
</dbReference>
<dbReference type="GO" id="GO:0005524">
    <property type="term" value="F:ATP binding"/>
    <property type="evidence" value="ECO:0007669"/>
    <property type="project" value="UniProtKB-KW"/>
</dbReference>
<dbReference type="SUPFAM" id="SSF52540">
    <property type="entry name" value="P-loop containing nucleoside triphosphate hydrolases"/>
    <property type="match status" value="2"/>
</dbReference>
<dbReference type="PANTHER" id="PTHR24220:SF685">
    <property type="entry name" value="ABC TRANSPORTER RELATED"/>
    <property type="match status" value="1"/>
</dbReference>
<feature type="region of interest" description="Disordered" evidence="3">
    <location>
        <begin position="1"/>
        <end position="32"/>
    </location>
</feature>
<evidence type="ECO:0000256" key="1">
    <source>
        <dbReference type="ARBA" id="ARBA00022741"/>
    </source>
</evidence>
<dbReference type="Gene3D" id="3.40.50.300">
    <property type="entry name" value="P-loop containing nucleotide triphosphate hydrolases"/>
    <property type="match status" value="2"/>
</dbReference>
<keyword evidence="1" id="KW-0547">Nucleotide-binding</keyword>
<dbReference type="Proteomes" id="UP000286931">
    <property type="component" value="Unassembled WGS sequence"/>
</dbReference>
<name>A0A401YF35_9ACTN</name>
<evidence type="ECO:0000313" key="6">
    <source>
        <dbReference type="Proteomes" id="UP000286931"/>
    </source>
</evidence>
<reference evidence="5 6" key="1">
    <citation type="submission" date="2018-12" db="EMBL/GenBank/DDBJ databases">
        <title>Draft genome sequence of Embleya hyalina NBRC 13850T.</title>
        <authorList>
            <person name="Komaki H."/>
            <person name="Hosoyama A."/>
            <person name="Kimura A."/>
            <person name="Ichikawa N."/>
            <person name="Tamura T."/>
        </authorList>
    </citation>
    <scope>NUCLEOTIDE SEQUENCE [LARGE SCALE GENOMIC DNA]</scope>
    <source>
        <strain evidence="5 6">NBRC 13850</strain>
    </source>
</reference>
<dbReference type="SMART" id="SM00382">
    <property type="entry name" value="AAA"/>
    <property type="match status" value="2"/>
</dbReference>
<evidence type="ECO:0000256" key="2">
    <source>
        <dbReference type="ARBA" id="ARBA00022840"/>
    </source>
</evidence>
<feature type="compositionally biased region" description="Low complexity" evidence="3">
    <location>
        <begin position="1"/>
        <end position="10"/>
    </location>
</feature>
<dbReference type="EMBL" id="BIFH01000013">
    <property type="protein sequence ID" value="GCD93200.1"/>
    <property type="molecule type" value="Genomic_DNA"/>
</dbReference>
<dbReference type="PROSITE" id="PS50893">
    <property type="entry name" value="ABC_TRANSPORTER_2"/>
    <property type="match status" value="2"/>
</dbReference>
<dbReference type="InterPro" id="IPR015854">
    <property type="entry name" value="ABC_transpr_LolD-like"/>
</dbReference>
<dbReference type="PROSITE" id="PS00211">
    <property type="entry name" value="ABC_TRANSPORTER_1"/>
    <property type="match status" value="2"/>
</dbReference>
<sequence>MNPRTPTRTGPGSGSGPDDGTRHDTRSDTADRAADTVAATIAGFGIRLPGGPYLLHPADATVHAGRVTALTGASGSGKTTLLKALLGHLPPGATTDGTARVLGHDVLRLDRATLNRLRRTELAYVGQDPGSALNPRMSVRRIVAETAHDRTRSAVEALLAECRLPLDGGLPDRRPGALSGGQQRRVALARALARNPRLLLLDEPTAGLDPALRDEIAQLLRHLADTRGLAVLMACHDPELVGACADDTIALTTPGTLGTAGTAAQPPPDPKRVRTRIPAEGITPGERTTPRIDPVHVRPPTESIAPAVPAQHGLAAHQVTVAFGTGRGRRLALDGLDLTLPAGGAVSIVGPSGSGKTTLLRVLAGLALPASGTLTLDGAPLSPAIRRRGRDRQRRIQLIPQNPLATLNPSRTVGAALTRPLTLHTRLTRGPRAERVVELLELVGLPAAFADRYPVELSGGQRQRVAIARALAVDPDYLLCDEITSALDPDTATAIMDLLSAVCAERGTAVAVVTHDHHLAADYTQTVHVLTDGRLIARGDAATLLTHDTGVVRKP</sequence>
<dbReference type="InterPro" id="IPR017871">
    <property type="entry name" value="ABC_transporter-like_CS"/>
</dbReference>
<organism evidence="5 6">
    <name type="scientific">Embleya hyalina</name>
    <dbReference type="NCBI Taxonomy" id="516124"/>
    <lineage>
        <taxon>Bacteria</taxon>
        <taxon>Bacillati</taxon>
        <taxon>Actinomycetota</taxon>
        <taxon>Actinomycetes</taxon>
        <taxon>Kitasatosporales</taxon>
        <taxon>Streptomycetaceae</taxon>
        <taxon>Embleya</taxon>
    </lineage>
</organism>
<keyword evidence="2 5" id="KW-0067">ATP-binding</keyword>
<dbReference type="RefSeq" id="WP_174861297.1">
    <property type="nucleotide sequence ID" value="NZ_BIFH01000013.1"/>
</dbReference>
<comment type="caution">
    <text evidence="5">The sequence shown here is derived from an EMBL/GenBank/DDBJ whole genome shotgun (WGS) entry which is preliminary data.</text>
</comment>
<feature type="domain" description="ABC transporter" evidence="4">
    <location>
        <begin position="31"/>
        <end position="279"/>
    </location>
</feature>
<feature type="domain" description="ABC transporter" evidence="4">
    <location>
        <begin position="314"/>
        <end position="555"/>
    </location>
</feature>
<feature type="compositionally biased region" description="Basic and acidic residues" evidence="3">
    <location>
        <begin position="19"/>
        <end position="32"/>
    </location>
</feature>
<dbReference type="GO" id="GO:0005886">
    <property type="term" value="C:plasma membrane"/>
    <property type="evidence" value="ECO:0007669"/>
    <property type="project" value="TreeGrafter"/>
</dbReference>
<dbReference type="CDD" id="cd03257">
    <property type="entry name" value="ABC_NikE_OppD_transporters"/>
    <property type="match status" value="2"/>
</dbReference>
<dbReference type="GO" id="GO:0022857">
    <property type="term" value="F:transmembrane transporter activity"/>
    <property type="evidence" value="ECO:0007669"/>
    <property type="project" value="TreeGrafter"/>
</dbReference>
<dbReference type="GO" id="GO:0016887">
    <property type="term" value="F:ATP hydrolysis activity"/>
    <property type="evidence" value="ECO:0007669"/>
    <property type="project" value="InterPro"/>
</dbReference>
<dbReference type="PANTHER" id="PTHR24220">
    <property type="entry name" value="IMPORT ATP-BINDING PROTEIN"/>
    <property type="match status" value="1"/>
</dbReference>
<dbReference type="AlphaFoldDB" id="A0A401YF35"/>
<evidence type="ECO:0000259" key="4">
    <source>
        <dbReference type="PROSITE" id="PS50893"/>
    </source>
</evidence>
<gene>
    <name evidence="5" type="ORF">EHYA_00843</name>
</gene>
<proteinExistence type="predicted"/>
<keyword evidence="6" id="KW-1185">Reference proteome</keyword>
<evidence type="ECO:0000313" key="5">
    <source>
        <dbReference type="EMBL" id="GCD93200.1"/>
    </source>
</evidence>
<protein>
    <submittedName>
        <fullName evidence="5">ABC transporter ATP-binding protein</fullName>
    </submittedName>
</protein>
<accession>A0A401YF35</accession>
<dbReference type="InterPro" id="IPR027417">
    <property type="entry name" value="P-loop_NTPase"/>
</dbReference>